<dbReference type="EMBL" id="MN740484">
    <property type="protein sequence ID" value="QHU29287.1"/>
    <property type="molecule type" value="Genomic_DNA"/>
</dbReference>
<organism evidence="1">
    <name type="scientific">viral metagenome</name>
    <dbReference type="NCBI Taxonomy" id="1070528"/>
    <lineage>
        <taxon>unclassified sequences</taxon>
        <taxon>metagenomes</taxon>
        <taxon>organismal metagenomes</taxon>
    </lineage>
</organism>
<sequence>MKRRKTYSPVLEAIAEDGNTKLLTAFDRAIIAEFAGLGGFRFIQRE</sequence>
<accession>A0A6C0LFN4</accession>
<dbReference type="AlphaFoldDB" id="A0A6C0LFN4"/>
<evidence type="ECO:0000313" key="1">
    <source>
        <dbReference type="EMBL" id="QHU29287.1"/>
    </source>
</evidence>
<name>A0A6C0LFN4_9ZZZZ</name>
<reference evidence="1" key="1">
    <citation type="journal article" date="2020" name="Nature">
        <title>Giant virus diversity and host interactions through global metagenomics.</title>
        <authorList>
            <person name="Schulz F."/>
            <person name="Roux S."/>
            <person name="Paez-Espino D."/>
            <person name="Jungbluth S."/>
            <person name="Walsh D.A."/>
            <person name="Denef V.J."/>
            <person name="McMahon K.D."/>
            <person name="Konstantinidis K.T."/>
            <person name="Eloe-Fadrosh E.A."/>
            <person name="Kyrpides N.C."/>
            <person name="Woyke T."/>
        </authorList>
    </citation>
    <scope>NUCLEOTIDE SEQUENCE</scope>
    <source>
        <strain evidence="1">GVMAG-M-3300027804-47</strain>
    </source>
</reference>
<proteinExistence type="predicted"/>
<protein>
    <submittedName>
        <fullName evidence="1">Uncharacterized protein</fullName>
    </submittedName>
</protein>